<organism evidence="7 8">
    <name type="scientific">Desulfosarcina ovata subsp. sediminis</name>
    <dbReference type="NCBI Taxonomy" id="885957"/>
    <lineage>
        <taxon>Bacteria</taxon>
        <taxon>Pseudomonadati</taxon>
        <taxon>Thermodesulfobacteriota</taxon>
        <taxon>Desulfobacteria</taxon>
        <taxon>Desulfobacterales</taxon>
        <taxon>Desulfosarcinaceae</taxon>
        <taxon>Desulfosarcina</taxon>
    </lineage>
</organism>
<evidence type="ECO:0000256" key="2">
    <source>
        <dbReference type="ARBA" id="ARBA00022759"/>
    </source>
</evidence>
<dbReference type="RefSeq" id="WP_155323692.1">
    <property type="nucleotide sequence ID" value="NZ_AP021876.1"/>
</dbReference>
<dbReference type="PANTHER" id="PTHR31290:SF5">
    <property type="entry name" value="UV-DAMAGE ENDONUCLEASE"/>
    <property type="match status" value="1"/>
</dbReference>
<dbReference type="SUPFAM" id="SSF51658">
    <property type="entry name" value="Xylose isomerase-like"/>
    <property type="match status" value="1"/>
</dbReference>
<dbReference type="GO" id="GO:0004519">
    <property type="term" value="F:endonuclease activity"/>
    <property type="evidence" value="ECO:0007669"/>
    <property type="project" value="UniProtKB-KW"/>
</dbReference>
<keyword evidence="2 7" id="KW-0255">Endonuclease</keyword>
<dbReference type="GO" id="GO:0016787">
    <property type="term" value="F:hydrolase activity"/>
    <property type="evidence" value="ECO:0007669"/>
    <property type="project" value="UniProtKB-KW"/>
</dbReference>
<evidence type="ECO:0000256" key="4">
    <source>
        <dbReference type="ARBA" id="ARBA00022769"/>
    </source>
</evidence>
<proteinExistence type="predicted"/>
<keyword evidence="3" id="KW-0227">DNA damage</keyword>
<evidence type="ECO:0000313" key="7">
    <source>
        <dbReference type="EMBL" id="BBO83502.1"/>
    </source>
</evidence>
<dbReference type="GO" id="GO:0006289">
    <property type="term" value="P:nucleotide-excision repair"/>
    <property type="evidence" value="ECO:0007669"/>
    <property type="project" value="InterPro"/>
</dbReference>
<gene>
    <name evidence="7" type="primary">uvsE</name>
    <name evidence="7" type="ORF">DSCO28_40680</name>
</gene>
<keyword evidence="4" id="KW-0228">DNA excision</keyword>
<name>A0A5K7ZTI0_9BACT</name>
<keyword evidence="1" id="KW-0540">Nuclease</keyword>
<accession>A0A5K7ZTI0</accession>
<dbReference type="Pfam" id="PF03851">
    <property type="entry name" value="UvdE"/>
    <property type="match status" value="1"/>
</dbReference>
<dbReference type="AlphaFoldDB" id="A0A5K7ZTI0"/>
<reference evidence="7 8" key="1">
    <citation type="submission" date="2019-11" db="EMBL/GenBank/DDBJ databases">
        <title>Comparative genomics of hydrocarbon-degrading Desulfosarcina strains.</title>
        <authorList>
            <person name="Watanabe M."/>
            <person name="Kojima H."/>
            <person name="Fukui M."/>
        </authorList>
    </citation>
    <scope>NUCLEOTIDE SEQUENCE [LARGE SCALE GENOMIC DNA]</scope>
    <source>
        <strain evidence="7 8">28bB2T</strain>
    </source>
</reference>
<dbReference type="Proteomes" id="UP000425960">
    <property type="component" value="Chromosome"/>
</dbReference>
<keyword evidence="5" id="KW-0378">Hydrolase</keyword>
<evidence type="ECO:0000256" key="1">
    <source>
        <dbReference type="ARBA" id="ARBA00022722"/>
    </source>
</evidence>
<dbReference type="InterPro" id="IPR004601">
    <property type="entry name" value="UvdE"/>
</dbReference>
<dbReference type="InterPro" id="IPR036237">
    <property type="entry name" value="Xyl_isomerase-like_sf"/>
</dbReference>
<dbReference type="KEGG" id="dov:DSCO28_40680"/>
<evidence type="ECO:0000256" key="5">
    <source>
        <dbReference type="ARBA" id="ARBA00022801"/>
    </source>
</evidence>
<dbReference type="PANTHER" id="PTHR31290">
    <property type="entry name" value="UV-DAMAGE ENDONUCLEASE"/>
    <property type="match status" value="1"/>
</dbReference>
<dbReference type="GO" id="GO:0009411">
    <property type="term" value="P:response to UV"/>
    <property type="evidence" value="ECO:0007669"/>
    <property type="project" value="InterPro"/>
</dbReference>
<evidence type="ECO:0000256" key="3">
    <source>
        <dbReference type="ARBA" id="ARBA00022763"/>
    </source>
</evidence>
<dbReference type="EMBL" id="AP021876">
    <property type="protein sequence ID" value="BBO83502.1"/>
    <property type="molecule type" value="Genomic_DNA"/>
</dbReference>
<evidence type="ECO:0000313" key="8">
    <source>
        <dbReference type="Proteomes" id="UP000425960"/>
    </source>
</evidence>
<dbReference type="NCBIfam" id="TIGR00629">
    <property type="entry name" value="uvde"/>
    <property type="match status" value="1"/>
</dbReference>
<evidence type="ECO:0000256" key="6">
    <source>
        <dbReference type="ARBA" id="ARBA00023204"/>
    </source>
</evidence>
<sequence length="305" mass="34099">MIRLGLCCIFRKAPIKFRRTTANYLLSLDKGDQRHRLASICMHNAEALYRALEFCHARGIGAFRINSQILPLKTHPQARYALQGLPGGDEIIARFKQCGDFVRHNGLRTSFHPDQFIVLTSPDSGVVERSLADLAYHAEVAEWVAADVINIHGGGAYGEKPAALKRLTRVIEGLPPAIRSRLTLENDDRVYTPADLLPVCRATGIPLVYDLHHHRCLPDGEGVETTTAAALATWNHEPLMHLSSPLNGWQQPPFRPHHDYIDPADFPDCWRDLDLTLEVEAKAKELAVLKLRRWMADAGIAFAGR</sequence>
<keyword evidence="6" id="KW-0234">DNA repair</keyword>
<protein>
    <submittedName>
        <fullName evidence="7">UV DNA damage endonuclease</fullName>
    </submittedName>
</protein>
<dbReference type="Gene3D" id="3.20.20.150">
    <property type="entry name" value="Divalent-metal-dependent TIM barrel enzymes"/>
    <property type="match status" value="1"/>
</dbReference>